<proteinExistence type="predicted"/>
<dbReference type="RefSeq" id="WP_014177001.1">
    <property type="nucleotide sequence ID" value="NC_016582.1"/>
</dbReference>
<dbReference type="Pfam" id="PF15575">
    <property type="entry name" value="Imm49"/>
    <property type="match status" value="1"/>
</dbReference>
<dbReference type="InterPro" id="IPR029074">
    <property type="entry name" value="Imm49"/>
</dbReference>
<evidence type="ECO:0000313" key="2">
    <source>
        <dbReference type="Proteomes" id="UP000000377"/>
    </source>
</evidence>
<dbReference type="AlphaFoldDB" id="D7BVC9"/>
<dbReference type="EMBL" id="CP002047">
    <property type="protein sequence ID" value="ADI07530.1"/>
    <property type="molecule type" value="Genomic_DNA"/>
</dbReference>
<organism evidence="1 2">
    <name type="scientific">Streptomyces bingchenggensis (strain BCW-1)</name>
    <dbReference type="NCBI Taxonomy" id="749414"/>
    <lineage>
        <taxon>Bacteria</taxon>
        <taxon>Bacillati</taxon>
        <taxon>Actinomycetota</taxon>
        <taxon>Actinomycetes</taxon>
        <taxon>Kitasatosporales</taxon>
        <taxon>Streptomycetaceae</taxon>
        <taxon>Streptomyces</taxon>
    </lineage>
</organism>
<dbReference type="KEGG" id="sbh:SBI_04410"/>
<evidence type="ECO:0000313" key="1">
    <source>
        <dbReference type="EMBL" id="ADI07530.1"/>
    </source>
</evidence>
<gene>
    <name evidence="1" type="ordered locus">SBI_04410</name>
</gene>
<protein>
    <submittedName>
        <fullName evidence="1">Uncharacterized protein</fullName>
    </submittedName>
</protein>
<dbReference type="HOGENOM" id="CLU_2920619_0_0_11"/>
<dbReference type="Proteomes" id="UP000000377">
    <property type="component" value="Chromosome"/>
</dbReference>
<name>D7BVC9_STRBB</name>
<reference evidence="1 2" key="1">
    <citation type="journal article" date="2010" name="J. Bacteriol.">
        <title>Genome sequence of the milbemycin-producing bacterium Streptomyces bingchenggensis.</title>
        <authorList>
            <person name="Wang X.J."/>
            <person name="Yan Y.J."/>
            <person name="Zhang B."/>
            <person name="An J."/>
            <person name="Wang J.J."/>
            <person name="Tian J."/>
            <person name="Jiang L."/>
            <person name="Chen Y.H."/>
            <person name="Huang S.X."/>
            <person name="Yin M."/>
            <person name="Zhang J."/>
            <person name="Gao A.L."/>
            <person name="Liu C.X."/>
            <person name="Zhu Z.X."/>
            <person name="Xiang W.S."/>
        </authorList>
    </citation>
    <scope>NUCLEOTIDE SEQUENCE [LARGE SCALE GENOMIC DNA]</scope>
    <source>
        <strain evidence="1 2">BCW-1</strain>
    </source>
</reference>
<keyword evidence="2" id="KW-1185">Reference proteome</keyword>
<sequence length="61" mass="6733">MADSLSGALEVHCDHYQGADRVEDSDVAIDLDILALVCHACRRGWNIRVVSPYLPPRLLVS</sequence>
<dbReference type="PATRIC" id="fig|749414.3.peg.4557"/>
<accession>D7BVC9</accession>
<dbReference type="STRING" id="749414.SBI_04410"/>